<proteinExistence type="predicted"/>
<keyword evidence="3" id="KW-1185">Reference proteome</keyword>
<dbReference type="EMBL" id="CAACVG010010111">
    <property type="protein sequence ID" value="VEN55053.1"/>
    <property type="molecule type" value="Genomic_DNA"/>
</dbReference>
<protein>
    <submittedName>
        <fullName evidence="2">Uncharacterized protein</fullName>
    </submittedName>
</protein>
<evidence type="ECO:0000256" key="1">
    <source>
        <dbReference type="SAM" id="Phobius"/>
    </source>
</evidence>
<keyword evidence="1" id="KW-1133">Transmembrane helix</keyword>
<evidence type="ECO:0000313" key="2">
    <source>
        <dbReference type="EMBL" id="VEN55053.1"/>
    </source>
</evidence>
<dbReference type="AlphaFoldDB" id="A0A653D514"/>
<evidence type="ECO:0000313" key="3">
    <source>
        <dbReference type="Proteomes" id="UP000410492"/>
    </source>
</evidence>
<reference evidence="2 3" key="1">
    <citation type="submission" date="2019-01" db="EMBL/GenBank/DDBJ databases">
        <authorList>
            <person name="Sayadi A."/>
        </authorList>
    </citation>
    <scope>NUCLEOTIDE SEQUENCE [LARGE SCALE GENOMIC DNA]</scope>
</reference>
<gene>
    <name evidence="2" type="ORF">CALMAC_LOCUS14337</name>
</gene>
<keyword evidence="1" id="KW-0812">Transmembrane</keyword>
<dbReference type="OrthoDB" id="6585706at2759"/>
<name>A0A653D514_CALMS</name>
<sequence length="122" mass="13706">MESGEKSDDLRSKLQQKRLLAGAGIPNPLIAISSAFHQIESDETVDELRNRLKNMRKLMEERRTVDGLDDVRRSRSPGVIDGSFLSVVFGVALFVIIAVSLNAFYSLYSAILKRFPMPHDEL</sequence>
<dbReference type="Proteomes" id="UP000410492">
    <property type="component" value="Unassembled WGS sequence"/>
</dbReference>
<keyword evidence="1" id="KW-0472">Membrane</keyword>
<accession>A0A653D514</accession>
<organism evidence="2 3">
    <name type="scientific">Callosobruchus maculatus</name>
    <name type="common">Southern cowpea weevil</name>
    <name type="synonym">Pulse bruchid</name>
    <dbReference type="NCBI Taxonomy" id="64391"/>
    <lineage>
        <taxon>Eukaryota</taxon>
        <taxon>Metazoa</taxon>
        <taxon>Ecdysozoa</taxon>
        <taxon>Arthropoda</taxon>
        <taxon>Hexapoda</taxon>
        <taxon>Insecta</taxon>
        <taxon>Pterygota</taxon>
        <taxon>Neoptera</taxon>
        <taxon>Endopterygota</taxon>
        <taxon>Coleoptera</taxon>
        <taxon>Polyphaga</taxon>
        <taxon>Cucujiformia</taxon>
        <taxon>Chrysomeloidea</taxon>
        <taxon>Chrysomelidae</taxon>
        <taxon>Bruchinae</taxon>
        <taxon>Bruchini</taxon>
        <taxon>Callosobruchus</taxon>
    </lineage>
</organism>
<feature type="transmembrane region" description="Helical" evidence="1">
    <location>
        <begin position="84"/>
        <end position="108"/>
    </location>
</feature>